<organism evidence="2 3">
    <name type="scientific">Flemingia macrophylla</name>
    <dbReference type="NCBI Taxonomy" id="520843"/>
    <lineage>
        <taxon>Eukaryota</taxon>
        <taxon>Viridiplantae</taxon>
        <taxon>Streptophyta</taxon>
        <taxon>Embryophyta</taxon>
        <taxon>Tracheophyta</taxon>
        <taxon>Spermatophyta</taxon>
        <taxon>Magnoliopsida</taxon>
        <taxon>eudicotyledons</taxon>
        <taxon>Gunneridae</taxon>
        <taxon>Pentapetalae</taxon>
        <taxon>rosids</taxon>
        <taxon>fabids</taxon>
        <taxon>Fabales</taxon>
        <taxon>Fabaceae</taxon>
        <taxon>Papilionoideae</taxon>
        <taxon>50 kb inversion clade</taxon>
        <taxon>NPAAA clade</taxon>
        <taxon>indigoferoid/millettioid clade</taxon>
        <taxon>Phaseoleae</taxon>
        <taxon>Flemingia</taxon>
    </lineage>
</organism>
<gene>
    <name evidence="2" type="ORF">Fmac_016641</name>
</gene>
<keyword evidence="3" id="KW-1185">Reference proteome</keyword>
<proteinExistence type="predicted"/>
<feature type="signal peptide" evidence="1">
    <location>
        <begin position="1"/>
        <end position="22"/>
    </location>
</feature>
<evidence type="ECO:0000313" key="2">
    <source>
        <dbReference type="EMBL" id="KAL2335428.1"/>
    </source>
</evidence>
<feature type="chain" id="PRO_5044814612" evidence="1">
    <location>
        <begin position="23"/>
        <end position="100"/>
    </location>
</feature>
<dbReference type="AlphaFoldDB" id="A0ABD1MHX7"/>
<accession>A0ABD1MHX7</accession>
<dbReference type="EMBL" id="JBGMDY010000005">
    <property type="protein sequence ID" value="KAL2335428.1"/>
    <property type="molecule type" value="Genomic_DNA"/>
</dbReference>
<keyword evidence="1" id="KW-0732">Signal</keyword>
<reference evidence="2 3" key="1">
    <citation type="submission" date="2024-08" db="EMBL/GenBank/DDBJ databases">
        <title>Insights into the chromosomal genome structure of Flemingia macrophylla.</title>
        <authorList>
            <person name="Ding Y."/>
            <person name="Zhao Y."/>
            <person name="Bi W."/>
            <person name="Wu M."/>
            <person name="Zhao G."/>
            <person name="Gong Y."/>
            <person name="Li W."/>
            <person name="Zhang P."/>
        </authorList>
    </citation>
    <scope>NUCLEOTIDE SEQUENCE [LARGE SCALE GENOMIC DNA]</scope>
    <source>
        <strain evidence="2">DYQJB</strain>
        <tissue evidence="2">Leaf</tissue>
    </source>
</reference>
<comment type="caution">
    <text evidence="2">The sequence shown here is derived from an EMBL/GenBank/DDBJ whole genome shotgun (WGS) entry which is preliminary data.</text>
</comment>
<name>A0ABD1MHX7_9FABA</name>
<protein>
    <submittedName>
        <fullName evidence="2">Uncharacterized protein</fullName>
    </submittedName>
</protein>
<evidence type="ECO:0000313" key="3">
    <source>
        <dbReference type="Proteomes" id="UP001603857"/>
    </source>
</evidence>
<sequence>MKKGLSFVLLIILIHYYKVVKGNCGTKNLIIGDDDSESEFSFGSYVPIMLYDISKSGIGYTANRNNAAVQCPSGTAYSSCLPSANEGGPNNRCGVYNRLC</sequence>
<dbReference type="Proteomes" id="UP001603857">
    <property type="component" value="Unassembled WGS sequence"/>
</dbReference>
<evidence type="ECO:0000256" key="1">
    <source>
        <dbReference type="SAM" id="SignalP"/>
    </source>
</evidence>